<keyword evidence="3 6" id="KW-0647">Proteasome</keyword>
<organism evidence="6 7">
    <name type="scientific">Kluyveromyces marxianus</name>
    <name type="common">Yeast</name>
    <name type="synonym">Candida kefyr</name>
    <dbReference type="NCBI Taxonomy" id="4911"/>
    <lineage>
        <taxon>Eukaryota</taxon>
        <taxon>Fungi</taxon>
        <taxon>Dikarya</taxon>
        <taxon>Ascomycota</taxon>
        <taxon>Saccharomycotina</taxon>
        <taxon>Saccharomycetes</taxon>
        <taxon>Saccharomycetales</taxon>
        <taxon>Saccharomycetaceae</taxon>
        <taxon>Kluyveromyces</taxon>
    </lineage>
</organism>
<evidence type="ECO:0000313" key="7">
    <source>
        <dbReference type="Proteomes" id="UP000422736"/>
    </source>
</evidence>
<keyword evidence="7" id="KW-1185">Reference proteome</keyword>
<sequence>MKVDEWTITSEFDDIVQDVKEEKVESDKIWVSKYGHGESGDCNLDLEFEVKLDKRNEVSFGKSVCQGNEYSVVRAQSNIYEVVVANGTESGPGSSVVARFQNFKRKCEFQKGHSPDLTSVDITNVFDPEERVVCADSEGSIYVLRGSRNGPMEEKFRIEQGHASHVSKVRFFPNGHGFLSSGIDMRLKIWDANNGTELRTFVGHTRPVNDFAMVDRGRNFVSGSSDGCLKLWECSTASCVFSMDSEAGDGINCVTLSNYTASASSSLSIDRTNEYNTEGKAVFSGHDSGAITFHDLYNRKKVLEIPSVNGSSCVTLAQSSSGDNSHYLWAGHSDGSIYSWDTRNTSEPIDHLEVNSGVPITKIFLANSLLHVSSGIQYFFSLPVVDGEFKTGKLVNFIRPYEDITDFCINESYQDLWCVGNNGTMLKF</sequence>
<reference evidence="6 7" key="1">
    <citation type="submission" date="2016-03" db="EMBL/GenBank/DDBJ databases">
        <title>How can Kluyveromyces marxianus grow so fast - potential evolutionary course in Saccharomyces Complex revealed by comparative genomics.</title>
        <authorList>
            <person name="Mo W."/>
            <person name="Lu W."/>
            <person name="Yang X."/>
            <person name="Qi J."/>
            <person name="Lv H."/>
        </authorList>
    </citation>
    <scope>NUCLEOTIDE SEQUENCE [LARGE SCALE GENOMIC DNA]</scope>
    <source>
        <strain evidence="6 7">FIM1</strain>
    </source>
</reference>
<evidence type="ECO:0000256" key="3">
    <source>
        <dbReference type="ARBA" id="ARBA00022942"/>
    </source>
</evidence>
<accession>A0ABX6ENF2</accession>
<dbReference type="SMART" id="SM00320">
    <property type="entry name" value="WD40"/>
    <property type="match status" value="5"/>
</dbReference>
<evidence type="ECO:0000313" key="6">
    <source>
        <dbReference type="EMBL" id="QGN13744.1"/>
    </source>
</evidence>
<evidence type="ECO:0000256" key="5">
    <source>
        <dbReference type="PROSITE-ProRule" id="PRU00221"/>
    </source>
</evidence>
<dbReference type="InterPro" id="IPR036322">
    <property type="entry name" value="WD40_repeat_dom_sf"/>
</dbReference>
<comment type="similarity">
    <text evidence="4">Belongs to the WD repeat PAAF1/RPN14 family.</text>
</comment>
<dbReference type="PANTHER" id="PTHR19857">
    <property type="entry name" value="MITOCHONDRIAL DIVISION PROTEIN 1-RELATED"/>
    <property type="match status" value="1"/>
</dbReference>
<dbReference type="PANTHER" id="PTHR19857:SF19">
    <property type="entry name" value="26S PROTEASOME REGULATORY SUBUNIT RPN14"/>
    <property type="match status" value="1"/>
</dbReference>
<dbReference type="InterPro" id="IPR015943">
    <property type="entry name" value="WD40/YVTN_repeat-like_dom_sf"/>
</dbReference>
<keyword evidence="1 5" id="KW-0853">WD repeat</keyword>
<dbReference type="InterPro" id="IPR051179">
    <property type="entry name" value="WD_repeat_multifunction"/>
</dbReference>
<feature type="repeat" description="WD" evidence="5">
    <location>
        <begin position="201"/>
        <end position="242"/>
    </location>
</feature>
<dbReference type="InterPro" id="IPR001680">
    <property type="entry name" value="WD40_rpt"/>
</dbReference>
<proteinExistence type="inferred from homology"/>
<keyword evidence="2" id="KW-0677">Repeat</keyword>
<dbReference type="PROSITE" id="PS50294">
    <property type="entry name" value="WD_REPEATS_REGION"/>
    <property type="match status" value="2"/>
</dbReference>
<dbReference type="Proteomes" id="UP000422736">
    <property type="component" value="Chromosome 1"/>
</dbReference>
<dbReference type="EMBL" id="CP015054">
    <property type="protein sequence ID" value="QGN13744.1"/>
    <property type="molecule type" value="Genomic_DNA"/>
</dbReference>
<protein>
    <submittedName>
        <fullName evidence="6">26S proteasome regulatory subunit RPN14</fullName>
    </submittedName>
</protein>
<name>A0ABX6ENF2_KLUMA</name>
<dbReference type="Pfam" id="PF00400">
    <property type="entry name" value="WD40"/>
    <property type="match status" value="2"/>
</dbReference>
<dbReference type="Gene3D" id="2.130.10.10">
    <property type="entry name" value="YVTN repeat-like/Quinoprotein amine dehydrogenase"/>
    <property type="match status" value="2"/>
</dbReference>
<dbReference type="PROSITE" id="PS50082">
    <property type="entry name" value="WD_REPEATS_2"/>
    <property type="match status" value="2"/>
</dbReference>
<evidence type="ECO:0000256" key="1">
    <source>
        <dbReference type="ARBA" id="ARBA00022574"/>
    </source>
</evidence>
<dbReference type="SUPFAM" id="SSF50978">
    <property type="entry name" value="WD40 repeat-like"/>
    <property type="match status" value="1"/>
</dbReference>
<evidence type="ECO:0000256" key="2">
    <source>
        <dbReference type="ARBA" id="ARBA00022737"/>
    </source>
</evidence>
<gene>
    <name evidence="6" type="primary">RPN14</name>
    <name evidence="6" type="ORF">FIM1_388</name>
</gene>
<evidence type="ECO:0000256" key="4">
    <source>
        <dbReference type="ARBA" id="ARBA00038321"/>
    </source>
</evidence>
<dbReference type="GO" id="GO:0000502">
    <property type="term" value="C:proteasome complex"/>
    <property type="evidence" value="ECO:0007669"/>
    <property type="project" value="UniProtKB-KW"/>
</dbReference>
<feature type="repeat" description="WD" evidence="5">
    <location>
        <begin position="159"/>
        <end position="200"/>
    </location>
</feature>